<accession>A0ABY6CR11</accession>
<dbReference type="Gene3D" id="3.90.550.10">
    <property type="entry name" value="Spore Coat Polysaccharide Biosynthesis Protein SpsA, Chain A"/>
    <property type="match status" value="1"/>
</dbReference>
<dbReference type="RefSeq" id="WP_262310377.1">
    <property type="nucleotide sequence ID" value="NZ_CP106679.1"/>
</dbReference>
<evidence type="ECO:0000259" key="1">
    <source>
        <dbReference type="Pfam" id="PF00535"/>
    </source>
</evidence>
<reference evidence="2" key="1">
    <citation type="submission" date="2022-09" db="EMBL/GenBank/DDBJ databases">
        <title>Comparative genomics and taxonomic characterization of three novel marine species of genus Reichenbachiella exhibiting antioxidant and polysaccharide degradation activities.</title>
        <authorList>
            <person name="Muhammad N."/>
            <person name="Lee Y.-J."/>
            <person name="Ko J."/>
            <person name="Kim S.-G."/>
        </authorList>
    </citation>
    <scope>NUCLEOTIDE SEQUENCE</scope>
    <source>
        <strain evidence="2">BKB1-1</strain>
    </source>
</reference>
<dbReference type="InterPro" id="IPR001173">
    <property type="entry name" value="Glyco_trans_2-like"/>
</dbReference>
<dbReference type="Proteomes" id="UP001065174">
    <property type="component" value="Chromosome"/>
</dbReference>
<dbReference type="CDD" id="cd00761">
    <property type="entry name" value="Glyco_tranf_GTA_type"/>
    <property type="match status" value="1"/>
</dbReference>
<dbReference type="PANTHER" id="PTHR43685:SF2">
    <property type="entry name" value="GLYCOSYLTRANSFERASE 2-LIKE DOMAIN-CONTAINING PROTEIN"/>
    <property type="match status" value="1"/>
</dbReference>
<feature type="domain" description="Glycosyltransferase 2-like" evidence="1">
    <location>
        <begin position="6"/>
        <end position="158"/>
    </location>
</feature>
<evidence type="ECO:0000313" key="2">
    <source>
        <dbReference type="EMBL" id="UXP32945.1"/>
    </source>
</evidence>
<dbReference type="PANTHER" id="PTHR43685">
    <property type="entry name" value="GLYCOSYLTRANSFERASE"/>
    <property type="match status" value="1"/>
</dbReference>
<name>A0ABY6CR11_9BACT</name>
<evidence type="ECO:0000313" key="3">
    <source>
        <dbReference type="Proteomes" id="UP001065174"/>
    </source>
</evidence>
<protein>
    <submittedName>
        <fullName evidence="2">Glycosyltransferase family 2 protein</fullName>
    </submittedName>
</protein>
<sequence>MPELVSIIMPVYNAEKYVAEAIESVLAQSHTNWELLVINDGSTDRSAEIIQRYDDPRIHFVTQANQGVSAARNVGLKLMTGDYFCFLDGDDRMTTEGLSSRLAVFEGEPALSFVDGAVTYFDQYGIIKNKGYVPTFHGLVFDRLLRLDNSCFFGNTWMIKRTELVYQFDTDMTHSEDLWFYIQLAKGKSYHCTNQVILEYRQSNTSAMKNLQGLEKGYRDVIKKTRMMNLASGSQIFYLRSRICRIMFLSYLFDGKKLASALVCPFRIFTA</sequence>
<gene>
    <name evidence="2" type="ORF">N6H18_03115</name>
</gene>
<proteinExistence type="predicted"/>
<dbReference type="InterPro" id="IPR050834">
    <property type="entry name" value="Glycosyltransf_2"/>
</dbReference>
<dbReference type="SUPFAM" id="SSF53448">
    <property type="entry name" value="Nucleotide-diphospho-sugar transferases"/>
    <property type="match status" value="1"/>
</dbReference>
<dbReference type="EMBL" id="CP106679">
    <property type="protein sequence ID" value="UXP32945.1"/>
    <property type="molecule type" value="Genomic_DNA"/>
</dbReference>
<dbReference type="InterPro" id="IPR029044">
    <property type="entry name" value="Nucleotide-diphossugar_trans"/>
</dbReference>
<organism evidence="2 3">
    <name type="scientific">Reichenbachiella agarivorans</name>
    <dbReference type="NCBI Taxonomy" id="2979464"/>
    <lineage>
        <taxon>Bacteria</taxon>
        <taxon>Pseudomonadati</taxon>
        <taxon>Bacteroidota</taxon>
        <taxon>Cytophagia</taxon>
        <taxon>Cytophagales</taxon>
        <taxon>Reichenbachiellaceae</taxon>
        <taxon>Reichenbachiella</taxon>
    </lineage>
</organism>
<keyword evidence="3" id="KW-1185">Reference proteome</keyword>
<dbReference type="Pfam" id="PF00535">
    <property type="entry name" value="Glycos_transf_2"/>
    <property type="match status" value="1"/>
</dbReference>